<reference evidence="1" key="1">
    <citation type="journal article" date="2020" name="Nature">
        <title>Giant virus diversity and host interactions through global metagenomics.</title>
        <authorList>
            <person name="Schulz F."/>
            <person name="Roux S."/>
            <person name="Paez-Espino D."/>
            <person name="Jungbluth S."/>
            <person name="Walsh D.A."/>
            <person name="Denef V.J."/>
            <person name="McMahon K.D."/>
            <person name="Konstantinidis K.T."/>
            <person name="Eloe-Fadrosh E.A."/>
            <person name="Kyrpides N.C."/>
            <person name="Woyke T."/>
        </authorList>
    </citation>
    <scope>NUCLEOTIDE SEQUENCE</scope>
    <source>
        <strain evidence="1">GVMAG-M-3300023179-62</strain>
    </source>
</reference>
<accession>A0A6C0H4A3</accession>
<evidence type="ECO:0000313" key="1">
    <source>
        <dbReference type="EMBL" id="QHT74873.1"/>
    </source>
</evidence>
<sequence length="508" mass="60206">MSIPTLYSILDLMMINYNTSILNDLPDDLRDILYEEANRCLTDPKEPEVSERCAPRDTLMRLINNHRLNNKPVADLIKGPVTLTLHWHPDMKMMIYIFGEKHNTTTDCIRVLLYRKKYMKSMFIEDYMKDLILNTDSYIDFYIEEKAHIGYDPDLSGNSGEKRIDIMINRFRECIADVKTRNANPNCRLSRSHYFDIRQGVIKGKFDIVSQIILILFSLFDEYYYANKPKPEETFVINFAMHINHLFSDFISKIRDIDDDDEFSSFWQQEIIKKYQFLNDKMNKSTMAESIRAFILDEIKLNALKFKKTVQNNLEELYFIFNSLIPQFDTNGNLIKIENINRYFNELKLRYDKKGRLIEIKPKYNKDGERIKIKYFDKFIICIERFHDALVELNSPVADAYLLSRIFKIFDTKTEHPVKKRNFDEPEKPHNIIIYAGNAHADRCRKFLEDVASFKRLEQNTVENPIRAKNCLDMTGITQPLFSYTPKDDHPYDDTPYKPIFTKKSEIE</sequence>
<dbReference type="AlphaFoldDB" id="A0A6C0H4A3"/>
<dbReference type="EMBL" id="MN739859">
    <property type="protein sequence ID" value="QHT74873.1"/>
    <property type="molecule type" value="Genomic_DNA"/>
</dbReference>
<organism evidence="1">
    <name type="scientific">viral metagenome</name>
    <dbReference type="NCBI Taxonomy" id="1070528"/>
    <lineage>
        <taxon>unclassified sequences</taxon>
        <taxon>metagenomes</taxon>
        <taxon>organismal metagenomes</taxon>
    </lineage>
</organism>
<proteinExistence type="predicted"/>
<protein>
    <submittedName>
        <fullName evidence="1">Uncharacterized protein</fullName>
    </submittedName>
</protein>
<name>A0A6C0H4A3_9ZZZZ</name>